<dbReference type="GO" id="GO:0004857">
    <property type="term" value="F:enzyme inhibitor activity"/>
    <property type="evidence" value="ECO:0007669"/>
    <property type="project" value="InterPro"/>
</dbReference>
<dbReference type="SMART" id="SM00856">
    <property type="entry name" value="PMEI"/>
    <property type="match status" value="2"/>
</dbReference>
<dbReference type="FunFam" id="2.160.20.10:FF:000001">
    <property type="entry name" value="Pectinesterase"/>
    <property type="match status" value="2"/>
</dbReference>
<evidence type="ECO:0000256" key="3">
    <source>
        <dbReference type="ARBA" id="ARBA00006027"/>
    </source>
</evidence>
<proteinExistence type="inferred from homology"/>
<comment type="similarity">
    <text evidence="4">In the C-terminal section; belongs to the pectinesterase family.</text>
</comment>
<evidence type="ECO:0000313" key="15">
    <source>
        <dbReference type="Proteomes" id="UP001188597"/>
    </source>
</evidence>
<keyword evidence="9" id="KW-0961">Cell wall biogenesis/degradation</keyword>
<dbReference type="GO" id="GO:0042545">
    <property type="term" value="P:cell wall modification"/>
    <property type="evidence" value="ECO:0007669"/>
    <property type="project" value="InterPro"/>
</dbReference>
<evidence type="ECO:0000256" key="2">
    <source>
        <dbReference type="ARBA" id="ARBA00005184"/>
    </source>
</evidence>
<protein>
    <recommendedName>
        <fullName evidence="5">pectinesterase</fullName>
        <ecNumber evidence="5">3.1.1.11</ecNumber>
    </recommendedName>
</protein>
<dbReference type="GO" id="GO:0030599">
    <property type="term" value="F:pectinesterase activity"/>
    <property type="evidence" value="ECO:0007669"/>
    <property type="project" value="UniProtKB-EC"/>
</dbReference>
<evidence type="ECO:0000256" key="5">
    <source>
        <dbReference type="ARBA" id="ARBA00013229"/>
    </source>
</evidence>
<keyword evidence="12" id="KW-0812">Transmembrane</keyword>
<keyword evidence="7" id="KW-0378">Hydrolase</keyword>
<dbReference type="InterPro" id="IPR012334">
    <property type="entry name" value="Pectin_lyas_fold"/>
</dbReference>
<comment type="similarity">
    <text evidence="3">In the N-terminal section; belongs to the PMEI family.</text>
</comment>
<accession>A0AA88X626</accession>
<dbReference type="AlphaFoldDB" id="A0AA88X626"/>
<dbReference type="CDD" id="cd15798">
    <property type="entry name" value="PMEI-like_3"/>
    <property type="match status" value="2"/>
</dbReference>
<comment type="catalytic activity">
    <reaction evidence="10">
        <text>[(1-&gt;4)-alpha-D-galacturonosyl methyl ester](n) + n H2O = [(1-&gt;4)-alpha-D-galacturonosyl](n) + n methanol + n H(+)</text>
        <dbReference type="Rhea" id="RHEA:22380"/>
        <dbReference type="Rhea" id="RHEA-COMP:14570"/>
        <dbReference type="Rhea" id="RHEA-COMP:14573"/>
        <dbReference type="ChEBI" id="CHEBI:15377"/>
        <dbReference type="ChEBI" id="CHEBI:15378"/>
        <dbReference type="ChEBI" id="CHEBI:17790"/>
        <dbReference type="ChEBI" id="CHEBI:140522"/>
        <dbReference type="ChEBI" id="CHEBI:140523"/>
        <dbReference type="EC" id="3.1.1.11"/>
    </reaction>
</comment>
<dbReference type="NCBIfam" id="TIGR01614">
    <property type="entry name" value="PME_inhib"/>
    <property type="match status" value="2"/>
</dbReference>
<dbReference type="Proteomes" id="UP001188597">
    <property type="component" value="Unassembled WGS sequence"/>
</dbReference>
<comment type="caution">
    <text evidence="14">The sequence shown here is derived from an EMBL/GenBank/DDBJ whole genome shotgun (WGS) entry which is preliminary data.</text>
</comment>
<dbReference type="InterPro" id="IPR018040">
    <property type="entry name" value="Pectinesterase_Tyr_AS"/>
</dbReference>
<keyword evidence="6" id="KW-0134">Cell wall</keyword>
<feature type="active site" evidence="11">
    <location>
        <position position="374"/>
    </location>
</feature>
<dbReference type="EMBL" id="JAVXUP010000061">
    <property type="protein sequence ID" value="KAK3040089.1"/>
    <property type="molecule type" value="Genomic_DNA"/>
</dbReference>
<evidence type="ECO:0000256" key="11">
    <source>
        <dbReference type="PROSITE-ProRule" id="PRU10040"/>
    </source>
</evidence>
<comment type="pathway">
    <text evidence="2">Glycan metabolism; pectin degradation; 2-dehydro-3-deoxy-D-gluconate from pectin: step 1/5.</text>
</comment>
<feature type="transmembrane region" description="Helical" evidence="12">
    <location>
        <begin position="12"/>
        <end position="31"/>
    </location>
</feature>
<evidence type="ECO:0000259" key="13">
    <source>
        <dbReference type="SMART" id="SM00856"/>
    </source>
</evidence>
<dbReference type="Pfam" id="PF04043">
    <property type="entry name" value="PMEI"/>
    <property type="match status" value="2"/>
</dbReference>
<evidence type="ECO:0000313" key="14">
    <source>
        <dbReference type="EMBL" id="KAK3040089.1"/>
    </source>
</evidence>
<dbReference type="PROSITE" id="PS00503">
    <property type="entry name" value="PECTINESTERASE_2"/>
    <property type="match status" value="2"/>
</dbReference>
<dbReference type="InterPro" id="IPR006501">
    <property type="entry name" value="Pectinesterase_inhib_dom"/>
</dbReference>
<name>A0AA88X626_9ASTE</name>
<evidence type="ECO:0000256" key="9">
    <source>
        <dbReference type="ARBA" id="ARBA00023316"/>
    </source>
</evidence>
<keyword evidence="8" id="KW-0063">Aspartyl esterase</keyword>
<dbReference type="InterPro" id="IPR035513">
    <property type="entry name" value="Invertase/methylesterase_inhib"/>
</dbReference>
<dbReference type="Gene3D" id="1.20.140.40">
    <property type="entry name" value="Invertase/pectin methylesterase inhibitor family protein"/>
    <property type="match status" value="2"/>
</dbReference>
<dbReference type="InterPro" id="IPR033131">
    <property type="entry name" value="Pectinesterase_Asp_AS"/>
</dbReference>
<dbReference type="PROSITE" id="PS00800">
    <property type="entry name" value="PECTINESTERASE_1"/>
    <property type="match status" value="2"/>
</dbReference>
<evidence type="ECO:0000256" key="6">
    <source>
        <dbReference type="ARBA" id="ARBA00022512"/>
    </source>
</evidence>
<evidence type="ECO:0000256" key="1">
    <source>
        <dbReference type="ARBA" id="ARBA00004191"/>
    </source>
</evidence>
<keyword evidence="12" id="KW-1133">Transmembrane helix</keyword>
<dbReference type="Pfam" id="PF01095">
    <property type="entry name" value="Pectinesterase"/>
    <property type="match status" value="2"/>
</dbReference>
<feature type="non-terminal residue" evidence="14">
    <location>
        <position position="1090"/>
    </location>
</feature>
<dbReference type="InterPro" id="IPR011050">
    <property type="entry name" value="Pectin_lyase_fold/virulence"/>
</dbReference>
<evidence type="ECO:0000256" key="8">
    <source>
        <dbReference type="ARBA" id="ARBA00023085"/>
    </source>
</evidence>
<evidence type="ECO:0000256" key="7">
    <source>
        <dbReference type="ARBA" id="ARBA00022801"/>
    </source>
</evidence>
<feature type="domain" description="Pectinesterase inhibitor" evidence="13">
    <location>
        <begin position="36"/>
        <end position="186"/>
    </location>
</feature>
<organism evidence="14 15">
    <name type="scientific">Escallonia herrerae</name>
    <dbReference type="NCBI Taxonomy" id="1293975"/>
    <lineage>
        <taxon>Eukaryota</taxon>
        <taxon>Viridiplantae</taxon>
        <taxon>Streptophyta</taxon>
        <taxon>Embryophyta</taxon>
        <taxon>Tracheophyta</taxon>
        <taxon>Spermatophyta</taxon>
        <taxon>Magnoliopsida</taxon>
        <taxon>eudicotyledons</taxon>
        <taxon>Gunneridae</taxon>
        <taxon>Pentapetalae</taxon>
        <taxon>asterids</taxon>
        <taxon>campanulids</taxon>
        <taxon>Escalloniales</taxon>
        <taxon>Escalloniaceae</taxon>
        <taxon>Escallonia</taxon>
    </lineage>
</organism>
<dbReference type="EC" id="3.1.1.11" evidence="5"/>
<dbReference type="SUPFAM" id="SSF101148">
    <property type="entry name" value="Plant invertase/pectin methylesterase inhibitor"/>
    <property type="match status" value="2"/>
</dbReference>
<evidence type="ECO:0000256" key="4">
    <source>
        <dbReference type="ARBA" id="ARBA00007786"/>
    </source>
</evidence>
<dbReference type="Gene3D" id="2.160.20.10">
    <property type="entry name" value="Single-stranded right-handed beta-helix, Pectin lyase-like"/>
    <property type="match status" value="2"/>
</dbReference>
<dbReference type="InterPro" id="IPR000070">
    <property type="entry name" value="Pectinesterase_cat"/>
</dbReference>
<gene>
    <name evidence="14" type="ORF">RJ639_027815</name>
</gene>
<feature type="active site" evidence="11">
    <location>
        <position position="928"/>
    </location>
</feature>
<evidence type="ECO:0000256" key="12">
    <source>
        <dbReference type="SAM" id="Phobius"/>
    </source>
</evidence>
<keyword evidence="6" id="KW-0964">Secreted</keyword>
<comment type="subcellular location">
    <subcellularLocation>
        <location evidence="1">Secreted</location>
        <location evidence="1">Cell wall</location>
    </subcellularLocation>
</comment>
<keyword evidence="12" id="KW-0472">Membrane</keyword>
<dbReference type="PANTHER" id="PTHR31707">
    <property type="entry name" value="PECTINESTERASE"/>
    <property type="match status" value="1"/>
</dbReference>
<reference evidence="14" key="1">
    <citation type="submission" date="2022-12" db="EMBL/GenBank/DDBJ databases">
        <title>Draft genome assemblies for two species of Escallonia (Escalloniales).</title>
        <authorList>
            <person name="Chanderbali A."/>
            <person name="Dervinis C."/>
            <person name="Anghel I."/>
            <person name="Soltis D."/>
            <person name="Soltis P."/>
            <person name="Zapata F."/>
        </authorList>
    </citation>
    <scope>NUCLEOTIDE SEQUENCE</scope>
    <source>
        <strain evidence="14">UCBG64.0493</strain>
        <tissue evidence="14">Leaf</tissue>
    </source>
</reference>
<sequence length="1090" mass="121345">KKRSNKNISLMVIKLILFFMYAYTSFSPYFAQAFDESSRDISRWCKTTPHPEPCKYYFMNHSPPHLKPRHRGDFRTMMVEVAMERAIHAQSCAKHLGKHCQRNRRKKAAWRDCFKLLDNTVHQLNQTLQGLKTNSSTDFDAQTWLSAALTNLATCKSGSVDLNVTKFISPIVSVNVSELISNSLAVNGVLMKQQEYQDGYPSWVTAGARKLLQTSSLTSRANAVVAKDGSGRFRTIQAAINYAAAAKRSTNARFIIYVKAGVYRENIEVGNNVNRIMLVGDGLRYTIITGSRSVAEGFTTYSSATVGVDGIGFIARGITFRNTAGPQGGQAVALRSASDLSVYYACSFEGYQDTLFVLAQRQFYKACYIYGTIDFIFGNAAVVFQNCVIYVRKPLLGQPNVITAQGRGDPYQNTGIAIHNSRILPAADLIPVISSYQTYLGRPWQQYSRTVILKTYLHSFLNPEGWLKWGNTNFALSTLYYGEYMNTGPAASTRNRVKWPGYHVIGSSTVASRFTVANLIAGRAWLPSTGPKDVDWALNLVWKNAVRLSPVKCEFEPKDVDRALNLVGKNAVRLIPGEFEPGFFILCISFPFFLSPAMSSNDVNWWCNQTPYPEPCKYFMNHGPRHFAPKQKSEFRKMAVQIAMERAVNAEGHTKGLGPKCRNEKEKIAWADCLKLYEETILQLNHTADPNVKCSEFDEQTWLSAALTNLETCRAGFVELGVSDYMLPLMSNNVTKLISNTLAVHDNTTEKQTYKDGFPTWVTPGDRKLLQSSGARANLVVAQDGSGNYRTIKAALDAAAKRSGNGRFVIHVKAGVYRENLDIGNKMKNIMLTGDGLRRTIITGSRSVGGGSTTFNSATVAVTGEGFIARGITFRNTAGPQNHQAVALRSGSDLSVFYRCGFEGYQDTLYVHSQRQFYKDCYIYGTVDFIFGNAAVVLQNCMIYARRPMAQQKCTITAQGRTDPNQNTGIVIHNSRVMASSDLRPVLSSFKTFLGRPWKQYSRTVYIQTYLDSLVDPAGWLEWDGNFALNTLYYGEYRNSGPGSSTGGRVKWRGYRVITNPTEASRFSVSNFIAGRSWLPATSVPFTAGI</sequence>
<dbReference type="SUPFAM" id="SSF51126">
    <property type="entry name" value="Pectin lyase-like"/>
    <property type="match status" value="2"/>
</dbReference>
<keyword evidence="15" id="KW-1185">Reference proteome</keyword>
<feature type="domain" description="Pectinesterase inhibitor" evidence="13">
    <location>
        <begin position="598"/>
        <end position="744"/>
    </location>
</feature>
<evidence type="ECO:0000256" key="10">
    <source>
        <dbReference type="ARBA" id="ARBA00047928"/>
    </source>
</evidence>